<dbReference type="PANTHER" id="PTHR36919:SF2">
    <property type="entry name" value="BLL6627 PROTEIN"/>
    <property type="match status" value="1"/>
</dbReference>
<protein>
    <submittedName>
        <fullName evidence="3">DUF2147 domain-containing protein</fullName>
    </submittedName>
</protein>
<dbReference type="EMBL" id="JAZDRP010000003">
    <property type="protein sequence ID" value="MEE2525732.1"/>
    <property type="molecule type" value="Genomic_DNA"/>
</dbReference>
<evidence type="ECO:0000259" key="2">
    <source>
        <dbReference type="Pfam" id="PF09917"/>
    </source>
</evidence>
<evidence type="ECO:0000313" key="4">
    <source>
        <dbReference type="Proteomes" id="UP001354971"/>
    </source>
</evidence>
<sequence>MMKSVMRVALIAGAGMATALTAAPAMAQDVTDQALGRWHRVNQDWIVEFAMCGEYLCGEIVEGEGVDENTGESVIGIQMLFNLERHDDDQWRGRMYNPEDGNEYQGRVTILGENEIRMSGCIIGGLICRSEEWPRVTE</sequence>
<feature type="chain" id="PRO_5046001887" evidence="1">
    <location>
        <begin position="28"/>
        <end position="138"/>
    </location>
</feature>
<name>A0ABU7LPA5_9PROT</name>
<dbReference type="Proteomes" id="UP001354971">
    <property type="component" value="Unassembled WGS sequence"/>
</dbReference>
<comment type="caution">
    <text evidence="3">The sequence shown here is derived from an EMBL/GenBank/DDBJ whole genome shotgun (WGS) entry which is preliminary data.</text>
</comment>
<keyword evidence="4" id="KW-1185">Reference proteome</keyword>
<dbReference type="Pfam" id="PF09917">
    <property type="entry name" value="DUF2147"/>
    <property type="match status" value="1"/>
</dbReference>
<gene>
    <name evidence="3" type="ORF">V0U79_05085</name>
</gene>
<dbReference type="InterPro" id="IPR019223">
    <property type="entry name" value="DUF2147"/>
</dbReference>
<evidence type="ECO:0000313" key="3">
    <source>
        <dbReference type="EMBL" id="MEE2525732.1"/>
    </source>
</evidence>
<feature type="signal peptide" evidence="1">
    <location>
        <begin position="1"/>
        <end position="27"/>
    </location>
</feature>
<feature type="domain" description="DUF2147" evidence="2">
    <location>
        <begin position="36"/>
        <end position="135"/>
    </location>
</feature>
<accession>A0ABU7LPA5</accession>
<dbReference type="PANTHER" id="PTHR36919">
    <property type="entry name" value="BLR1215 PROTEIN"/>
    <property type="match status" value="1"/>
</dbReference>
<proteinExistence type="predicted"/>
<keyword evidence="1" id="KW-0732">Signal</keyword>
<reference evidence="3 4" key="1">
    <citation type="submission" date="2024-01" db="EMBL/GenBank/DDBJ databases">
        <title>Hyphobacterium bacterium isolated from marine sediment.</title>
        <authorList>
            <person name="Zhao S."/>
        </authorList>
    </citation>
    <scope>NUCLEOTIDE SEQUENCE [LARGE SCALE GENOMIC DNA]</scope>
    <source>
        <strain evidence="4">HN65</strain>
    </source>
</reference>
<dbReference type="RefSeq" id="WP_330198396.1">
    <property type="nucleotide sequence ID" value="NZ_JAZDRP010000003.1"/>
</dbReference>
<dbReference type="Gene3D" id="2.40.128.520">
    <property type="match status" value="1"/>
</dbReference>
<evidence type="ECO:0000256" key="1">
    <source>
        <dbReference type="SAM" id="SignalP"/>
    </source>
</evidence>
<organism evidence="3 4">
    <name type="scientific">Hyphobacterium lacteum</name>
    <dbReference type="NCBI Taxonomy" id="3116575"/>
    <lineage>
        <taxon>Bacteria</taxon>
        <taxon>Pseudomonadati</taxon>
        <taxon>Pseudomonadota</taxon>
        <taxon>Alphaproteobacteria</taxon>
        <taxon>Maricaulales</taxon>
        <taxon>Maricaulaceae</taxon>
        <taxon>Hyphobacterium</taxon>
    </lineage>
</organism>